<protein>
    <recommendedName>
        <fullName evidence="6">Ribosomal protein L55</fullName>
    </recommendedName>
</protein>
<accession>A0A813SF55</accession>
<evidence type="ECO:0000313" key="5">
    <source>
        <dbReference type="Proteomes" id="UP000663829"/>
    </source>
</evidence>
<organism evidence="1 5">
    <name type="scientific">Didymodactylos carnosus</name>
    <dbReference type="NCBI Taxonomy" id="1234261"/>
    <lineage>
        <taxon>Eukaryota</taxon>
        <taxon>Metazoa</taxon>
        <taxon>Spiralia</taxon>
        <taxon>Gnathifera</taxon>
        <taxon>Rotifera</taxon>
        <taxon>Eurotatoria</taxon>
        <taxon>Bdelloidea</taxon>
        <taxon>Philodinida</taxon>
        <taxon>Philodinidae</taxon>
        <taxon>Didymodactylos</taxon>
    </lineage>
</organism>
<dbReference type="EMBL" id="CAJOBC010000373">
    <property type="protein sequence ID" value="CAF3578138.1"/>
    <property type="molecule type" value="Genomic_DNA"/>
</dbReference>
<name>A0A813SF55_9BILA</name>
<dbReference type="Proteomes" id="UP000681722">
    <property type="component" value="Unassembled WGS sequence"/>
</dbReference>
<dbReference type="GO" id="GO:0003735">
    <property type="term" value="F:structural constituent of ribosome"/>
    <property type="evidence" value="ECO:0007669"/>
    <property type="project" value="InterPro"/>
</dbReference>
<evidence type="ECO:0000313" key="4">
    <source>
        <dbReference type="EMBL" id="CAF3689704.1"/>
    </source>
</evidence>
<reference evidence="1" key="1">
    <citation type="submission" date="2021-02" db="EMBL/GenBank/DDBJ databases">
        <authorList>
            <person name="Nowell W R."/>
        </authorList>
    </citation>
    <scope>NUCLEOTIDE SEQUENCE</scope>
</reference>
<dbReference type="Gene3D" id="6.20.130.20">
    <property type="entry name" value="Mitochondrial ribosomal protein L55"/>
    <property type="match status" value="1"/>
</dbReference>
<dbReference type="PANTHER" id="PTHR34095">
    <property type="entry name" value="39S RIBOSOMAL PROTEIN L55, MITOCHONDRIAL"/>
    <property type="match status" value="1"/>
</dbReference>
<dbReference type="EMBL" id="CAJOBA010003686">
    <property type="protein sequence ID" value="CAF3689704.1"/>
    <property type="molecule type" value="Genomic_DNA"/>
</dbReference>
<sequence>MLLKGTSPFVNIIRSNCYRSSLTRFSRSVYSRLYQNYLVLPDGSTIRIRYNEPRRLIKLPVDIASLSEKDQKSRLLRRSASQKEKIETSIDTSYDPLAYINQYATTSTSKKTT</sequence>
<dbReference type="PANTHER" id="PTHR34095:SF1">
    <property type="entry name" value="LARGE RIBOSOMAL SUBUNIT PROTEIN ML55"/>
    <property type="match status" value="1"/>
</dbReference>
<evidence type="ECO:0000313" key="1">
    <source>
        <dbReference type="EMBL" id="CAF0793716.1"/>
    </source>
</evidence>
<dbReference type="GO" id="GO:0005762">
    <property type="term" value="C:mitochondrial large ribosomal subunit"/>
    <property type="evidence" value="ECO:0007669"/>
    <property type="project" value="InterPro"/>
</dbReference>
<dbReference type="InterPro" id="IPR018615">
    <property type="entry name" value="Ribosomal_mL55"/>
</dbReference>
<gene>
    <name evidence="1" type="ORF">GPM918_LOCUS3138</name>
    <name evidence="2" type="ORF">OVA965_LOCUS10098</name>
    <name evidence="3" type="ORF">SRO942_LOCUS3138</name>
    <name evidence="4" type="ORF">TMI583_LOCUS10094</name>
</gene>
<evidence type="ECO:0008006" key="6">
    <source>
        <dbReference type="Google" id="ProtNLM"/>
    </source>
</evidence>
<dbReference type="AlphaFoldDB" id="A0A813SF55"/>
<dbReference type="EMBL" id="CAJNOK010003685">
    <property type="protein sequence ID" value="CAF0910553.1"/>
    <property type="molecule type" value="Genomic_DNA"/>
</dbReference>
<dbReference type="Proteomes" id="UP000677228">
    <property type="component" value="Unassembled WGS sequence"/>
</dbReference>
<dbReference type="OrthoDB" id="9986315at2759"/>
<proteinExistence type="predicted"/>
<dbReference type="Pfam" id="PF09776">
    <property type="entry name" value="Mitoc_L55"/>
    <property type="match status" value="1"/>
</dbReference>
<dbReference type="GO" id="GO:0006412">
    <property type="term" value="P:translation"/>
    <property type="evidence" value="ECO:0007669"/>
    <property type="project" value="TreeGrafter"/>
</dbReference>
<evidence type="ECO:0000313" key="3">
    <source>
        <dbReference type="EMBL" id="CAF3578138.1"/>
    </source>
</evidence>
<dbReference type="InterPro" id="IPR044884">
    <property type="entry name" value="Ribosomal_mL55_sf"/>
</dbReference>
<evidence type="ECO:0000313" key="2">
    <source>
        <dbReference type="EMBL" id="CAF0910553.1"/>
    </source>
</evidence>
<keyword evidence="5" id="KW-1185">Reference proteome</keyword>
<dbReference type="Proteomes" id="UP000682733">
    <property type="component" value="Unassembled WGS sequence"/>
</dbReference>
<dbReference type="Proteomes" id="UP000663829">
    <property type="component" value="Unassembled WGS sequence"/>
</dbReference>
<comment type="caution">
    <text evidence="1">The sequence shown here is derived from an EMBL/GenBank/DDBJ whole genome shotgun (WGS) entry which is preliminary data.</text>
</comment>
<dbReference type="EMBL" id="CAJNOQ010000373">
    <property type="protein sequence ID" value="CAF0793716.1"/>
    <property type="molecule type" value="Genomic_DNA"/>
</dbReference>